<dbReference type="PANTHER" id="PTHR31885">
    <property type="entry name" value="GH04784P"/>
    <property type="match status" value="1"/>
</dbReference>
<dbReference type="Proteomes" id="UP000658258">
    <property type="component" value="Unassembled WGS sequence"/>
</dbReference>
<sequence length="228" mass="25554">MRFNPKATPFFLLSVFHLAALLADWTLVGQITKPLLIPSLFLYFVRTTPKSPLNGYIMAALVFSFLGDTLLIFSGNNAWFFLAGLLSFLLAHVVYLLVNMSAVTVLEKGFKPQWQDIPFMLYGLAMFSVVKPGLGNMYAPALLYTVIICLMAITARKRWKRTDSGSFWLIMAGALFFVFSDSILAYNRFVAQASWGTPAIMATYLTAQFLLIEGYREFILKVKNPGAN</sequence>
<feature type="transmembrane region" description="Helical" evidence="6">
    <location>
        <begin position="53"/>
        <end position="73"/>
    </location>
</feature>
<comment type="subcellular location">
    <subcellularLocation>
        <location evidence="1">Membrane</location>
        <topology evidence="1">Multi-pass membrane protein</topology>
    </subcellularLocation>
</comment>
<reference evidence="8" key="1">
    <citation type="journal article" date="2019" name="Int. J. Syst. Evol. Microbiol.">
        <title>The Global Catalogue of Microorganisms (GCM) 10K type strain sequencing project: providing services to taxonomists for standard genome sequencing and annotation.</title>
        <authorList>
            <consortium name="The Broad Institute Genomics Platform"/>
            <consortium name="The Broad Institute Genome Sequencing Center for Infectious Disease"/>
            <person name="Wu L."/>
            <person name="Ma J."/>
        </authorList>
    </citation>
    <scope>NUCLEOTIDE SEQUENCE [LARGE SCALE GENOMIC DNA]</scope>
    <source>
        <strain evidence="8">CGMCC 1.15111</strain>
    </source>
</reference>
<name>A0ABQ3IAU1_9BACT</name>
<dbReference type="RefSeq" id="WP_189630345.1">
    <property type="nucleotide sequence ID" value="NZ_BNAG01000003.1"/>
</dbReference>
<evidence type="ECO:0000313" key="8">
    <source>
        <dbReference type="Proteomes" id="UP000658258"/>
    </source>
</evidence>
<dbReference type="InterPro" id="IPR012506">
    <property type="entry name" value="TMEM86B-like"/>
</dbReference>
<dbReference type="Pfam" id="PF07947">
    <property type="entry name" value="YhhN"/>
    <property type="match status" value="1"/>
</dbReference>
<keyword evidence="8" id="KW-1185">Reference proteome</keyword>
<evidence type="ECO:0000256" key="5">
    <source>
        <dbReference type="ARBA" id="ARBA00023136"/>
    </source>
</evidence>
<keyword evidence="5 6" id="KW-0472">Membrane</keyword>
<organism evidence="7 8">
    <name type="scientific">Roseivirga thermotolerans</name>
    <dbReference type="NCBI Taxonomy" id="1758176"/>
    <lineage>
        <taxon>Bacteria</taxon>
        <taxon>Pseudomonadati</taxon>
        <taxon>Bacteroidota</taxon>
        <taxon>Cytophagia</taxon>
        <taxon>Cytophagales</taxon>
        <taxon>Roseivirgaceae</taxon>
        <taxon>Roseivirga</taxon>
    </lineage>
</organism>
<evidence type="ECO:0000256" key="1">
    <source>
        <dbReference type="ARBA" id="ARBA00004141"/>
    </source>
</evidence>
<evidence type="ECO:0000256" key="3">
    <source>
        <dbReference type="ARBA" id="ARBA00022692"/>
    </source>
</evidence>
<keyword evidence="3 6" id="KW-0812">Transmembrane</keyword>
<accession>A0ABQ3IAU1</accession>
<gene>
    <name evidence="7" type="ORF">GCM10011340_22390</name>
</gene>
<evidence type="ECO:0000256" key="4">
    <source>
        <dbReference type="ARBA" id="ARBA00022989"/>
    </source>
</evidence>
<comment type="caution">
    <text evidence="7">The sequence shown here is derived from an EMBL/GenBank/DDBJ whole genome shotgun (WGS) entry which is preliminary data.</text>
</comment>
<evidence type="ECO:0000256" key="2">
    <source>
        <dbReference type="ARBA" id="ARBA00007375"/>
    </source>
</evidence>
<evidence type="ECO:0000256" key="6">
    <source>
        <dbReference type="SAM" id="Phobius"/>
    </source>
</evidence>
<comment type="similarity">
    <text evidence="2">Belongs to the TMEM86 family.</text>
</comment>
<dbReference type="PANTHER" id="PTHR31885:SF6">
    <property type="entry name" value="GH04784P"/>
    <property type="match status" value="1"/>
</dbReference>
<protein>
    <recommendedName>
        <fullName evidence="9">Lysoplasmalogenase</fullName>
    </recommendedName>
</protein>
<feature type="transmembrane region" description="Helical" evidence="6">
    <location>
        <begin position="80"/>
        <end position="98"/>
    </location>
</feature>
<evidence type="ECO:0000313" key="7">
    <source>
        <dbReference type="EMBL" id="GHE66573.1"/>
    </source>
</evidence>
<proteinExistence type="inferred from homology"/>
<feature type="transmembrane region" description="Helical" evidence="6">
    <location>
        <begin position="137"/>
        <end position="155"/>
    </location>
</feature>
<evidence type="ECO:0008006" key="9">
    <source>
        <dbReference type="Google" id="ProtNLM"/>
    </source>
</evidence>
<keyword evidence="4 6" id="KW-1133">Transmembrane helix</keyword>
<feature type="transmembrane region" description="Helical" evidence="6">
    <location>
        <begin position="192"/>
        <end position="212"/>
    </location>
</feature>
<feature type="transmembrane region" description="Helical" evidence="6">
    <location>
        <begin position="167"/>
        <end position="186"/>
    </location>
</feature>
<dbReference type="EMBL" id="BNAG01000003">
    <property type="protein sequence ID" value="GHE66573.1"/>
    <property type="molecule type" value="Genomic_DNA"/>
</dbReference>